<feature type="compositionally biased region" description="Low complexity" evidence="1">
    <location>
        <begin position="74"/>
        <end position="90"/>
    </location>
</feature>
<dbReference type="STRING" id="9785.ENSLAFP00000005962"/>
<dbReference type="Ensembl" id="ENSLAFT00000007091.2">
    <property type="protein sequence ID" value="ENSLAFP00000005962.2"/>
    <property type="gene ID" value="ENSLAFG00000007091.2"/>
</dbReference>
<protein>
    <submittedName>
        <fullName evidence="3">Small integral membrane protein 20</fullName>
    </submittedName>
</protein>
<feature type="transmembrane region" description="Helical" evidence="2">
    <location>
        <begin position="99"/>
        <end position="121"/>
    </location>
</feature>
<evidence type="ECO:0000313" key="3">
    <source>
        <dbReference type="Ensembl" id="ENSLAFP00000005962.2"/>
    </source>
</evidence>
<sequence length="162" mass="17784">WVARLRGEPGPGQGRHQNRARGNPAQQHLHSRHLRSPAQRTDRERGRRGVGPRPGPRPGNESQFSASERGHDPGASGDSASAGCSAGQGSPQPGTMSRILRTVLIFGGFVSLLGAAFYPIYFRPLMRLEEYQKEQAINRADIIQEEVQPPGLKVWSDPFGRK</sequence>
<dbReference type="PANTHER" id="PTHR34923:SF1">
    <property type="entry name" value="SMALL INTEGRAL MEMBRANE PROTEIN 20"/>
    <property type="match status" value="1"/>
</dbReference>
<reference evidence="3" key="3">
    <citation type="submission" date="2025-09" db="UniProtKB">
        <authorList>
            <consortium name="Ensembl"/>
        </authorList>
    </citation>
    <scope>IDENTIFICATION</scope>
    <source>
        <strain evidence="3">Isolate ISIS603380</strain>
    </source>
</reference>
<dbReference type="GO" id="GO:0005743">
    <property type="term" value="C:mitochondrial inner membrane"/>
    <property type="evidence" value="ECO:0007669"/>
    <property type="project" value="TreeGrafter"/>
</dbReference>
<dbReference type="InParanoid" id="G5E6W4"/>
<reference evidence="3 4" key="1">
    <citation type="submission" date="2009-06" db="EMBL/GenBank/DDBJ databases">
        <title>The Genome Sequence of Loxodonta africana (African elephant).</title>
        <authorList>
            <person name="Di Palma F."/>
            <person name="Heiman D."/>
            <person name="Young S."/>
            <person name="Johnson J."/>
            <person name="Lander E.S."/>
            <person name="Lindblad-Toh K."/>
        </authorList>
    </citation>
    <scope>NUCLEOTIDE SEQUENCE [LARGE SCALE GENOMIC DNA]</scope>
    <source>
        <strain evidence="3 4">Isolate ISIS603380</strain>
    </source>
</reference>
<dbReference type="Pfam" id="PF15061">
    <property type="entry name" value="MITRAC7_Phoenixin"/>
    <property type="match status" value="1"/>
</dbReference>
<accession>G5E6W4</accession>
<evidence type="ECO:0000313" key="4">
    <source>
        <dbReference type="Proteomes" id="UP000007646"/>
    </source>
</evidence>
<dbReference type="PANTHER" id="PTHR34923">
    <property type="entry name" value="SMALL INTEGRAL MEMBRANE PROTEIN 20"/>
    <property type="match status" value="1"/>
</dbReference>
<dbReference type="GO" id="GO:0033617">
    <property type="term" value="P:mitochondrial respiratory chain complex IV assembly"/>
    <property type="evidence" value="ECO:0007669"/>
    <property type="project" value="InterPro"/>
</dbReference>
<keyword evidence="2" id="KW-0472">Membrane</keyword>
<keyword evidence="4" id="KW-1185">Reference proteome</keyword>
<dbReference type="InterPro" id="IPR027917">
    <property type="entry name" value="MITRAC7/Phoenixin"/>
</dbReference>
<name>G5E6W4_LOXAF</name>
<dbReference type="AlphaFoldDB" id="G5E6W4"/>
<dbReference type="eggNOG" id="ENOG502S83Z">
    <property type="taxonomic scope" value="Eukaryota"/>
</dbReference>
<keyword evidence="2" id="KW-1133">Transmembrane helix</keyword>
<dbReference type="HOGENOM" id="CLU_1598242_0_0_1"/>
<dbReference type="OMA" id="WGRACEI"/>
<keyword evidence="2" id="KW-0812">Transmembrane</keyword>
<organism evidence="3 4">
    <name type="scientific">Loxodonta africana</name>
    <name type="common">African elephant</name>
    <dbReference type="NCBI Taxonomy" id="9785"/>
    <lineage>
        <taxon>Eukaryota</taxon>
        <taxon>Metazoa</taxon>
        <taxon>Chordata</taxon>
        <taxon>Craniata</taxon>
        <taxon>Vertebrata</taxon>
        <taxon>Euteleostomi</taxon>
        <taxon>Mammalia</taxon>
        <taxon>Eutheria</taxon>
        <taxon>Afrotheria</taxon>
        <taxon>Proboscidea</taxon>
        <taxon>Elephantidae</taxon>
        <taxon>Loxodonta</taxon>
    </lineage>
</organism>
<reference evidence="3" key="2">
    <citation type="submission" date="2025-08" db="UniProtKB">
        <authorList>
            <consortium name="Ensembl"/>
        </authorList>
    </citation>
    <scope>IDENTIFICATION</scope>
    <source>
        <strain evidence="3">Isolate ISIS603380</strain>
    </source>
</reference>
<proteinExistence type="predicted"/>
<evidence type="ECO:0000256" key="1">
    <source>
        <dbReference type="SAM" id="MobiDB-lite"/>
    </source>
</evidence>
<evidence type="ECO:0000256" key="2">
    <source>
        <dbReference type="SAM" id="Phobius"/>
    </source>
</evidence>
<dbReference type="GeneTree" id="ENSGT00390000002398"/>
<dbReference type="Proteomes" id="UP000007646">
    <property type="component" value="Unassembled WGS sequence"/>
</dbReference>
<feature type="region of interest" description="Disordered" evidence="1">
    <location>
        <begin position="1"/>
        <end position="93"/>
    </location>
</feature>